<protein>
    <submittedName>
        <fullName evidence="1">Uncharacterized protein</fullName>
    </submittedName>
</protein>
<gene>
    <name evidence="1" type="ORF">EZS28_012198</name>
</gene>
<dbReference type="Proteomes" id="UP000324800">
    <property type="component" value="Unassembled WGS sequence"/>
</dbReference>
<sequence length="145" mass="16439">MQNDYDGKTIHIYTMSVPSQFNINGDPPIEILNNKPEDIEVVDIDKHQKMITIGIVRDSYDIPNGVNCLNFPHNQHIALFTGYRWPISGCVLHNGIQTSGNIGFNDDQKLRLEFDSEKGTLRLFIDGVQQPVQISGIKEKVRFVV</sequence>
<organism evidence="1 2">
    <name type="scientific">Streblomastix strix</name>
    <dbReference type="NCBI Taxonomy" id="222440"/>
    <lineage>
        <taxon>Eukaryota</taxon>
        <taxon>Metamonada</taxon>
        <taxon>Preaxostyla</taxon>
        <taxon>Oxymonadida</taxon>
        <taxon>Streblomastigidae</taxon>
        <taxon>Streblomastix</taxon>
    </lineage>
</organism>
<dbReference type="AlphaFoldDB" id="A0A5J4WC85"/>
<comment type="caution">
    <text evidence="1">The sequence shown here is derived from an EMBL/GenBank/DDBJ whole genome shotgun (WGS) entry which is preliminary data.</text>
</comment>
<proteinExistence type="predicted"/>
<dbReference type="EMBL" id="SNRW01002598">
    <property type="protein sequence ID" value="KAA6392273.1"/>
    <property type="molecule type" value="Genomic_DNA"/>
</dbReference>
<accession>A0A5J4WC85</accession>
<evidence type="ECO:0000313" key="1">
    <source>
        <dbReference type="EMBL" id="KAA6392273.1"/>
    </source>
</evidence>
<reference evidence="1 2" key="1">
    <citation type="submission" date="2019-03" db="EMBL/GenBank/DDBJ databases">
        <title>Single cell metagenomics reveals metabolic interactions within the superorganism composed of flagellate Streblomastix strix and complex community of Bacteroidetes bacteria on its surface.</title>
        <authorList>
            <person name="Treitli S.C."/>
            <person name="Kolisko M."/>
            <person name="Husnik F."/>
            <person name="Keeling P."/>
            <person name="Hampl V."/>
        </authorList>
    </citation>
    <scope>NUCLEOTIDE SEQUENCE [LARGE SCALE GENOMIC DNA]</scope>
    <source>
        <strain evidence="1">ST1C</strain>
    </source>
</reference>
<evidence type="ECO:0000313" key="2">
    <source>
        <dbReference type="Proteomes" id="UP000324800"/>
    </source>
</evidence>
<name>A0A5J4WC85_9EUKA</name>